<reference evidence="1" key="3">
    <citation type="submission" date="2020-02" db="EMBL/GenBank/DDBJ databases">
        <authorList>
            <person name="Sarangi A.N."/>
            <person name="Ghosh S."/>
            <person name="Mukherjee M."/>
            <person name="Tripathy S."/>
        </authorList>
    </citation>
    <scope>NUCLEOTIDE SEQUENCE</scope>
    <source>
        <strain evidence="1">BDU141951</strain>
    </source>
</reference>
<proteinExistence type="predicted"/>
<dbReference type="AlphaFoldDB" id="A0A0C1Y2U6"/>
<protein>
    <submittedName>
        <fullName evidence="1">Uncharacterized protein</fullName>
    </submittedName>
</protein>
<reference evidence="1" key="1">
    <citation type="submission" date="2014-11" db="EMBL/GenBank/DDBJ databases">
        <authorList>
            <person name="Malar M.C."/>
            <person name="Sen D."/>
            <person name="Tripathy S."/>
        </authorList>
    </citation>
    <scope>NUCLEOTIDE SEQUENCE</scope>
    <source>
        <strain evidence="1">BDU141951</strain>
    </source>
</reference>
<organism evidence="1">
    <name type="scientific">Lyngbya confervoides BDU141951</name>
    <dbReference type="NCBI Taxonomy" id="1574623"/>
    <lineage>
        <taxon>Bacteria</taxon>
        <taxon>Bacillati</taxon>
        <taxon>Cyanobacteriota</taxon>
        <taxon>Cyanophyceae</taxon>
        <taxon>Oscillatoriophycideae</taxon>
        <taxon>Oscillatoriales</taxon>
        <taxon>Microcoleaceae</taxon>
        <taxon>Lyngbya</taxon>
    </lineage>
</organism>
<sequence length="79" mass="8828">MTSQKITKLAETMRLAARTYDHGKKETALNLMGLVASKIQTPAERHELNQLVESSLRQSGAWFYYKSIVFGASSAIPKK</sequence>
<dbReference type="EMBL" id="JTHE02000003">
    <property type="protein sequence ID" value="NEV67494.1"/>
    <property type="molecule type" value="Genomic_DNA"/>
</dbReference>
<accession>A0A0C1Y2U6</accession>
<gene>
    <name evidence="1" type="ORF">QQ91_010235</name>
</gene>
<comment type="caution">
    <text evidence="1">The sequence shown here is derived from an EMBL/GenBank/DDBJ whole genome shotgun (WGS) entry which is preliminary data.</text>
</comment>
<evidence type="ECO:0000313" key="1">
    <source>
        <dbReference type="EMBL" id="NEV67494.1"/>
    </source>
</evidence>
<reference evidence="1" key="2">
    <citation type="journal article" date="2015" name="Genome Announc.">
        <title>Draft Genome Sequence of Filamentous Marine Cyanobacterium Lyngbya confervoides Strain BDU141951.</title>
        <authorList>
            <person name="Chandrababunaidu M.M."/>
            <person name="Sen D."/>
            <person name="Tripathy S."/>
        </authorList>
    </citation>
    <scope>NUCLEOTIDE SEQUENCE</scope>
    <source>
        <strain evidence="1">BDU141951</strain>
    </source>
</reference>
<name>A0A0C1Y2U6_9CYAN</name>